<dbReference type="Ensembl" id="ENSHBUT00000036025.1">
    <property type="protein sequence ID" value="ENSHBUP00000020663.1"/>
    <property type="gene ID" value="ENSHBUG00000022993.1"/>
</dbReference>
<evidence type="ECO:0000313" key="3">
    <source>
        <dbReference type="Ensembl" id="ENSHBUP00000020663.1"/>
    </source>
</evidence>
<protein>
    <recommendedName>
        <fullName evidence="2">Saposin B-type domain-containing protein</fullName>
    </recommendedName>
</protein>
<dbReference type="Gene3D" id="1.10.225.10">
    <property type="entry name" value="Saposin-like"/>
    <property type="match status" value="1"/>
</dbReference>
<dbReference type="InterPro" id="IPR011001">
    <property type="entry name" value="Saposin-like"/>
</dbReference>
<sequence>MHCISQQQQLPQSGKWKEEMLRALQHSADDQRQMFRKMRTEMREGELPGKCWACKWILNKMKKFAGPNATAESLKSKLLSICDEIGLLKSLCRKFVKVHLEELIEELTTICVNMGACKPREVDLFFYPKEGGPDTEIKEFQWPHMHEKKNLQTLFQK</sequence>
<dbReference type="SMART" id="SM00741">
    <property type="entry name" value="SapB"/>
    <property type="match status" value="1"/>
</dbReference>
<keyword evidence="4" id="KW-1185">Reference proteome</keyword>
<organism evidence="3 4">
    <name type="scientific">Haplochromis burtoni</name>
    <name type="common">Burton's mouthbrooder</name>
    <name type="synonym">Chromis burtoni</name>
    <dbReference type="NCBI Taxonomy" id="8153"/>
    <lineage>
        <taxon>Eukaryota</taxon>
        <taxon>Metazoa</taxon>
        <taxon>Chordata</taxon>
        <taxon>Craniata</taxon>
        <taxon>Vertebrata</taxon>
        <taxon>Euteleostomi</taxon>
        <taxon>Actinopterygii</taxon>
        <taxon>Neopterygii</taxon>
        <taxon>Teleostei</taxon>
        <taxon>Neoteleostei</taxon>
        <taxon>Acanthomorphata</taxon>
        <taxon>Ovalentaria</taxon>
        <taxon>Cichlomorphae</taxon>
        <taxon>Cichliformes</taxon>
        <taxon>Cichlidae</taxon>
        <taxon>African cichlids</taxon>
        <taxon>Pseudocrenilabrinae</taxon>
        <taxon>Haplochromini</taxon>
        <taxon>Haplochromis</taxon>
    </lineage>
</organism>
<proteinExistence type="predicted"/>
<dbReference type="PROSITE" id="PS50015">
    <property type="entry name" value="SAP_B"/>
    <property type="match status" value="1"/>
</dbReference>
<reference evidence="3" key="1">
    <citation type="submission" date="2025-08" db="UniProtKB">
        <authorList>
            <consortium name="Ensembl"/>
        </authorList>
    </citation>
    <scope>IDENTIFICATION</scope>
</reference>
<reference evidence="3" key="2">
    <citation type="submission" date="2025-09" db="UniProtKB">
        <authorList>
            <consortium name="Ensembl"/>
        </authorList>
    </citation>
    <scope>IDENTIFICATION</scope>
</reference>
<dbReference type="PANTHER" id="PTHR15541:SF2">
    <property type="entry name" value="GRANULYSIN"/>
    <property type="match status" value="1"/>
</dbReference>
<evidence type="ECO:0000313" key="4">
    <source>
        <dbReference type="Proteomes" id="UP000264840"/>
    </source>
</evidence>
<name>A0A3Q2W5D4_HAPBU</name>
<dbReference type="PANTHER" id="PTHR15541">
    <property type="entry name" value="GRANULYSIN RELATED"/>
    <property type="match status" value="1"/>
</dbReference>
<evidence type="ECO:0000256" key="1">
    <source>
        <dbReference type="ARBA" id="ARBA00023157"/>
    </source>
</evidence>
<evidence type="ECO:0000259" key="2">
    <source>
        <dbReference type="PROSITE" id="PS50015"/>
    </source>
</evidence>
<dbReference type="Proteomes" id="UP000264840">
    <property type="component" value="Unplaced"/>
</dbReference>
<feature type="domain" description="Saposin B-type" evidence="2">
    <location>
        <begin position="47"/>
        <end position="121"/>
    </location>
</feature>
<keyword evidence="1" id="KW-1015">Disulfide bond</keyword>
<dbReference type="GeneTree" id="ENSGT00510000050935"/>
<dbReference type="SUPFAM" id="SSF47862">
    <property type="entry name" value="Saposin"/>
    <property type="match status" value="1"/>
</dbReference>
<dbReference type="InterPro" id="IPR008139">
    <property type="entry name" value="SaposinB_dom"/>
</dbReference>
<accession>A0A3Q2W5D4</accession>
<dbReference type="AlphaFoldDB" id="A0A3Q2W5D4"/>
<dbReference type="InterPro" id="IPR038847">
    <property type="entry name" value="Granulysin-like"/>
</dbReference>
<dbReference type="GO" id="GO:0042742">
    <property type="term" value="P:defense response to bacterium"/>
    <property type="evidence" value="ECO:0007669"/>
    <property type="project" value="InterPro"/>
</dbReference>